<dbReference type="AlphaFoldDB" id="A0A0R2CHM4"/>
<accession>A0A0R2CHM4</accession>
<dbReference type="PATRIC" id="fig|1423810.4.peg.1361"/>
<gene>
    <name evidence="1" type="ORF">FD19_GL001325</name>
</gene>
<comment type="caution">
    <text evidence="1">The sequence shown here is derived from an EMBL/GenBank/DDBJ whole genome shotgun (WGS) entry which is preliminary data.</text>
</comment>
<name>A0A0R2CHM4_9LACO</name>
<evidence type="ECO:0000313" key="2">
    <source>
        <dbReference type="Proteomes" id="UP000051789"/>
    </source>
</evidence>
<evidence type="ECO:0000313" key="1">
    <source>
        <dbReference type="EMBL" id="KRM87171.1"/>
    </source>
</evidence>
<sequence length="76" mass="8453">MDATSEQTQRYYVVVPGKLPAPFQALYAVMDGQLCILPQTFLVRRPEAINACKFSAEDIERYGLTGCTRHAVTGDE</sequence>
<keyword evidence="2" id="KW-1185">Reference proteome</keyword>
<dbReference type="Proteomes" id="UP000051789">
    <property type="component" value="Unassembled WGS sequence"/>
</dbReference>
<organism evidence="1 2">
    <name type="scientific">Lacticaseibacillus thailandensis DSM 22698 = JCM 13996</name>
    <dbReference type="NCBI Taxonomy" id="1423810"/>
    <lineage>
        <taxon>Bacteria</taxon>
        <taxon>Bacillati</taxon>
        <taxon>Bacillota</taxon>
        <taxon>Bacilli</taxon>
        <taxon>Lactobacillales</taxon>
        <taxon>Lactobacillaceae</taxon>
        <taxon>Lacticaseibacillus</taxon>
    </lineage>
</organism>
<proteinExistence type="predicted"/>
<reference evidence="1 2" key="1">
    <citation type="journal article" date="2015" name="Genome Announc.">
        <title>Expanding the biotechnology potential of lactobacilli through comparative genomics of 213 strains and associated genera.</title>
        <authorList>
            <person name="Sun Z."/>
            <person name="Harris H.M."/>
            <person name="McCann A."/>
            <person name="Guo C."/>
            <person name="Argimon S."/>
            <person name="Zhang W."/>
            <person name="Yang X."/>
            <person name="Jeffery I.B."/>
            <person name="Cooney J.C."/>
            <person name="Kagawa T.F."/>
            <person name="Liu W."/>
            <person name="Song Y."/>
            <person name="Salvetti E."/>
            <person name="Wrobel A."/>
            <person name="Rasinkangas P."/>
            <person name="Parkhill J."/>
            <person name="Rea M.C."/>
            <person name="O'Sullivan O."/>
            <person name="Ritari J."/>
            <person name="Douillard F.P."/>
            <person name="Paul Ross R."/>
            <person name="Yang R."/>
            <person name="Briner A.E."/>
            <person name="Felis G.E."/>
            <person name="de Vos W.M."/>
            <person name="Barrangou R."/>
            <person name="Klaenhammer T.R."/>
            <person name="Caufield P.W."/>
            <person name="Cui Y."/>
            <person name="Zhang H."/>
            <person name="O'Toole P.W."/>
        </authorList>
    </citation>
    <scope>NUCLEOTIDE SEQUENCE [LARGE SCALE GENOMIC DNA]</scope>
    <source>
        <strain evidence="1 2">DSM 22698</strain>
    </source>
</reference>
<protein>
    <submittedName>
        <fullName evidence="1">Uncharacterized protein</fullName>
    </submittedName>
</protein>
<dbReference type="STRING" id="1423810.FD19_GL001325"/>
<dbReference type="RefSeq" id="WP_054750406.1">
    <property type="nucleotide sequence ID" value="NZ_AYZK01000003.1"/>
</dbReference>
<dbReference type="EMBL" id="AYZK01000003">
    <property type="protein sequence ID" value="KRM87171.1"/>
    <property type="molecule type" value="Genomic_DNA"/>
</dbReference>
<dbReference type="OrthoDB" id="9899208at2"/>